<dbReference type="InterPro" id="IPR006180">
    <property type="entry name" value="3-OHacyl-CoA_DH_CS"/>
</dbReference>
<dbReference type="GO" id="GO:0050104">
    <property type="term" value="F:L-gulonate 3-dehydrogenase activity"/>
    <property type="evidence" value="ECO:0007669"/>
    <property type="project" value="TreeGrafter"/>
</dbReference>
<feature type="domain" description="3-hydroxyacyl-CoA dehydrogenase NAD binding" evidence="4">
    <location>
        <begin position="70"/>
        <end position="250"/>
    </location>
</feature>
<dbReference type="SUPFAM" id="SSF51735">
    <property type="entry name" value="NAD(P)-binding Rossmann-fold domains"/>
    <property type="match status" value="1"/>
</dbReference>
<dbReference type="EMBL" id="LR900235">
    <property type="protein sequence ID" value="CAD7244815.1"/>
    <property type="molecule type" value="Genomic_DNA"/>
</dbReference>
<evidence type="ECO:0000256" key="2">
    <source>
        <dbReference type="ARBA" id="ARBA00023002"/>
    </source>
</evidence>
<dbReference type="PROSITE" id="PS00067">
    <property type="entry name" value="3HCDH"/>
    <property type="match status" value="1"/>
</dbReference>
<evidence type="ECO:0000256" key="1">
    <source>
        <dbReference type="ARBA" id="ARBA00009463"/>
    </source>
</evidence>
<dbReference type="InterPro" id="IPR008927">
    <property type="entry name" value="6-PGluconate_DH-like_C_sf"/>
</dbReference>
<evidence type="ECO:0008006" key="7">
    <source>
        <dbReference type="Google" id="ProtNLM"/>
    </source>
</evidence>
<keyword evidence="6" id="KW-1185">Reference proteome</keyword>
<evidence type="ECO:0000313" key="5">
    <source>
        <dbReference type="EMBL" id="CAD7244815.1"/>
    </source>
</evidence>
<dbReference type="FunFam" id="3.40.50.720:FF:000356">
    <property type="entry name" value="Lambda-crystallin homolog"/>
    <property type="match status" value="1"/>
</dbReference>
<evidence type="ECO:0000313" key="6">
    <source>
        <dbReference type="Proteomes" id="UP000677054"/>
    </source>
</evidence>
<dbReference type="Pfam" id="PF00725">
    <property type="entry name" value="3HCDH"/>
    <property type="match status" value="1"/>
</dbReference>
<reference evidence="5" key="1">
    <citation type="submission" date="2020-11" db="EMBL/GenBank/DDBJ databases">
        <authorList>
            <person name="Tran Van P."/>
        </authorList>
    </citation>
    <scope>NUCLEOTIDE SEQUENCE</scope>
</reference>
<dbReference type="GO" id="GO:0070403">
    <property type="term" value="F:NAD+ binding"/>
    <property type="evidence" value="ECO:0007669"/>
    <property type="project" value="InterPro"/>
</dbReference>
<dbReference type="AlphaFoldDB" id="A0A7R8X683"/>
<keyword evidence="2" id="KW-0560">Oxidoreductase</keyword>
<dbReference type="Pfam" id="PF02737">
    <property type="entry name" value="3HCDH_N"/>
    <property type="match status" value="1"/>
</dbReference>
<dbReference type="PANTHER" id="PTHR48075">
    <property type="entry name" value="3-HYDROXYACYL-COA DEHYDROGENASE FAMILY PROTEIN"/>
    <property type="match status" value="1"/>
</dbReference>
<proteinExistence type="inferred from homology"/>
<dbReference type="PANTHER" id="PTHR48075:SF1">
    <property type="entry name" value="LAMBDA-CRYSTALLIN HOMOLOG"/>
    <property type="match status" value="1"/>
</dbReference>
<sequence length="378" mass="41979">MIVKSGEKAEVSLMREVKRRQWTLSMSAALALHSPYTPWQGNVPSLPRSRQAAAVVSLRSSAMASHPTGKVAIVGSGLIGRSWAMLFASAGYRVCLYDVDGEQVPKALLDIQVQLEEIDNAGLLRGDLNKNQQFQLISGNTNLEDAVKGAIYVQECVPENLELKRKVLTRLDELVDGERCIVASSTSSIVPSKLTQGLKKKARMIVAHPVNPPYYVPLVEIVPAPWTHPDVTQQVRDIMIQIGQKPVVLKKEKDGFVLNRIQYAIITECWRLMEEGILEPSEIDTVMSEGLGMRYAFLGPLETAHLNAQGMGEYCEKYGEMILRVAKDFGPVPSMKGETLEMVTKDLERRVPISSLPQRRGWRDKCLMALASIKNTQP</sequence>
<feature type="domain" description="3-hydroxyacyl-CoA dehydrogenase C-terminal" evidence="3">
    <location>
        <begin position="255"/>
        <end position="322"/>
    </location>
</feature>
<dbReference type="Proteomes" id="UP000677054">
    <property type="component" value="Unassembled WGS sequence"/>
</dbReference>
<accession>A0A7R8X683</accession>
<evidence type="ECO:0000259" key="3">
    <source>
        <dbReference type="Pfam" id="PF00725"/>
    </source>
</evidence>
<organism evidence="5">
    <name type="scientific">Darwinula stevensoni</name>
    <dbReference type="NCBI Taxonomy" id="69355"/>
    <lineage>
        <taxon>Eukaryota</taxon>
        <taxon>Metazoa</taxon>
        <taxon>Ecdysozoa</taxon>
        <taxon>Arthropoda</taxon>
        <taxon>Crustacea</taxon>
        <taxon>Oligostraca</taxon>
        <taxon>Ostracoda</taxon>
        <taxon>Podocopa</taxon>
        <taxon>Podocopida</taxon>
        <taxon>Darwinulocopina</taxon>
        <taxon>Darwinuloidea</taxon>
        <taxon>Darwinulidae</taxon>
        <taxon>Darwinula</taxon>
    </lineage>
</organism>
<dbReference type="SUPFAM" id="SSF48179">
    <property type="entry name" value="6-phosphogluconate dehydrogenase C-terminal domain-like"/>
    <property type="match status" value="1"/>
</dbReference>
<dbReference type="InterPro" id="IPR036291">
    <property type="entry name" value="NAD(P)-bd_dom_sf"/>
</dbReference>
<gene>
    <name evidence="5" type="ORF">DSTB1V02_LOCUS4702</name>
</gene>
<comment type="similarity">
    <text evidence="1">Belongs to the 3-hydroxyacyl-CoA dehydrogenase family.</text>
</comment>
<protein>
    <recommendedName>
        <fullName evidence="7">3-hydroxyacyl-CoA dehydrogenase</fullName>
    </recommendedName>
</protein>
<dbReference type="InterPro" id="IPR013328">
    <property type="entry name" value="6PGD_dom2"/>
</dbReference>
<dbReference type="OrthoDB" id="2021159at2759"/>
<dbReference type="InterPro" id="IPR006108">
    <property type="entry name" value="3HC_DH_C"/>
</dbReference>
<name>A0A7R8X683_9CRUS</name>
<dbReference type="Gene3D" id="1.10.1040.10">
    <property type="entry name" value="N-(1-d-carboxylethyl)-l-norvaline Dehydrogenase, domain 2"/>
    <property type="match status" value="1"/>
</dbReference>
<dbReference type="GO" id="GO:0006631">
    <property type="term" value="P:fatty acid metabolic process"/>
    <property type="evidence" value="ECO:0007669"/>
    <property type="project" value="InterPro"/>
</dbReference>
<dbReference type="InterPro" id="IPR006176">
    <property type="entry name" value="3-OHacyl-CoA_DH_NAD-bd"/>
</dbReference>
<dbReference type="Gene3D" id="3.40.50.720">
    <property type="entry name" value="NAD(P)-binding Rossmann-like Domain"/>
    <property type="match status" value="1"/>
</dbReference>
<evidence type="ECO:0000259" key="4">
    <source>
        <dbReference type="Pfam" id="PF02737"/>
    </source>
</evidence>
<dbReference type="EMBL" id="CAJPEV010000718">
    <property type="protein sequence ID" value="CAG0887875.1"/>
    <property type="molecule type" value="Genomic_DNA"/>
</dbReference>